<evidence type="ECO:0000313" key="1">
    <source>
        <dbReference type="EMBL" id="EDX71094.1"/>
    </source>
</evidence>
<dbReference type="AlphaFoldDB" id="B4W3Z8"/>
<proteinExistence type="predicted"/>
<dbReference type="EMBL" id="DS989876">
    <property type="protein sequence ID" value="EDX71094.1"/>
    <property type="molecule type" value="Genomic_DNA"/>
</dbReference>
<sequence>MGFLSSTQPTTYSTKLGLYPETVGAQSFAPDSMVTKFALSEV</sequence>
<accession>B4W3Z8</accession>
<organism evidence="1 2">
    <name type="scientific">Coleofasciculus chthonoplastes PCC 7420</name>
    <dbReference type="NCBI Taxonomy" id="118168"/>
    <lineage>
        <taxon>Bacteria</taxon>
        <taxon>Bacillati</taxon>
        <taxon>Cyanobacteriota</taxon>
        <taxon>Cyanophyceae</taxon>
        <taxon>Coleofasciculales</taxon>
        <taxon>Coleofasciculaceae</taxon>
        <taxon>Coleofasciculus</taxon>
    </lineage>
</organism>
<keyword evidence="2" id="KW-1185">Reference proteome</keyword>
<evidence type="ECO:0000313" key="2">
    <source>
        <dbReference type="Proteomes" id="UP000003835"/>
    </source>
</evidence>
<gene>
    <name evidence="1" type="ORF">MC7420_4281</name>
</gene>
<dbReference type="Proteomes" id="UP000003835">
    <property type="component" value="Unassembled WGS sequence"/>
</dbReference>
<reference evidence="1 2" key="1">
    <citation type="submission" date="2008-07" db="EMBL/GenBank/DDBJ databases">
        <authorList>
            <person name="Tandeau de Marsac N."/>
            <person name="Ferriera S."/>
            <person name="Johnson J."/>
            <person name="Kravitz S."/>
            <person name="Beeson K."/>
            <person name="Sutton G."/>
            <person name="Rogers Y.-H."/>
            <person name="Friedman R."/>
            <person name="Frazier M."/>
            <person name="Venter J.C."/>
        </authorList>
    </citation>
    <scope>NUCLEOTIDE SEQUENCE [LARGE SCALE GENOMIC DNA]</scope>
    <source>
        <strain evidence="1 2">PCC 7420</strain>
    </source>
</reference>
<dbReference type="HOGENOM" id="CLU_3249959_0_0_3"/>
<protein>
    <submittedName>
        <fullName evidence="1">Uncharacterized protein</fullName>
    </submittedName>
</protein>
<name>B4W3Z8_9CYAN</name>